<comment type="caution">
    <text evidence="7">Lacks conserved residue(s) required for the propagation of feature annotation.</text>
</comment>
<evidence type="ECO:0000256" key="2">
    <source>
        <dbReference type="ARBA" id="ARBA00022525"/>
    </source>
</evidence>
<sequence>MLALTFTCRLLLIFLLSDSGKMTDENQLLVLEKQWRQACVLDCARGRHQAVCGSNGRMYKSLCSFQRAQCINRQLRPAAVSTCTADALRSKCQLARSQALRASTRSDSFAVFIPECKADGTYTEVQCHNQTGYCWCSSPDGIPVSGSSVLHLRPNCTGQMSDMAQEAEQELAQESLERGVQWRSTPDPHQHSVLNTAGDTVPPFWVTILLNSDPNGNRSVKRPADSLKTCEHEQMSMLAEEAIQGPEERFVPECSADGRYRAVQCHRSTGYCWCVRVDSGRPVPGTSARNQLPDCSAQETHTLIINNSYTHTPLSGCPSIRKAEFLTSLIQAFRQEVESGASYSQYRTAASRPHVLSSPASFSSVQSLRLYFTLLDADADGLLNEREARPLRLLLRRTLRPRRCAKKFMQFCDRNADRRLSAEELTSCLGI</sequence>
<dbReference type="CDD" id="cd00191">
    <property type="entry name" value="TY"/>
    <property type="match status" value="2"/>
</dbReference>
<dbReference type="PROSITE" id="PS00018">
    <property type="entry name" value="EF_HAND_1"/>
    <property type="match status" value="1"/>
</dbReference>
<evidence type="ECO:0000256" key="5">
    <source>
        <dbReference type="ARBA" id="ARBA00023157"/>
    </source>
</evidence>
<evidence type="ECO:0000256" key="6">
    <source>
        <dbReference type="ARBA" id="ARBA00023180"/>
    </source>
</evidence>
<keyword evidence="2" id="KW-0964">Secreted</keyword>
<dbReference type="Pfam" id="PF00086">
    <property type="entry name" value="Thyroglobulin_1"/>
    <property type="match status" value="2"/>
</dbReference>
<dbReference type="InterPro" id="IPR019577">
    <property type="entry name" value="SPARC/Testican_Ca-bd-dom"/>
</dbReference>
<dbReference type="InterPro" id="IPR000716">
    <property type="entry name" value="Thyroglobulin_1"/>
</dbReference>
<dbReference type="PANTHER" id="PTHR12352">
    <property type="entry name" value="SECRETED MODULAR CALCIUM-BINDING PROTEIN"/>
    <property type="match status" value="1"/>
</dbReference>
<reference evidence="10" key="1">
    <citation type="submission" date="2025-08" db="UniProtKB">
        <authorList>
            <consortium name="RefSeq"/>
        </authorList>
    </citation>
    <scope>IDENTIFICATION</scope>
    <source>
        <tissue evidence="10">Muscle</tissue>
    </source>
</reference>
<protein>
    <submittedName>
        <fullName evidence="10">SPARC-related modular calcium-binding protein 1-like isoform X1</fullName>
    </submittedName>
</protein>
<dbReference type="GO" id="GO:0050840">
    <property type="term" value="F:extracellular matrix binding"/>
    <property type="evidence" value="ECO:0007669"/>
    <property type="project" value="TreeGrafter"/>
</dbReference>
<evidence type="ECO:0000256" key="3">
    <source>
        <dbReference type="ARBA" id="ARBA00022729"/>
    </source>
</evidence>
<dbReference type="SMART" id="SM00211">
    <property type="entry name" value="TY"/>
    <property type="match status" value="2"/>
</dbReference>
<dbReference type="Proteomes" id="UP001155660">
    <property type="component" value="Chromosome B15"/>
</dbReference>
<dbReference type="PROSITE" id="PS51162">
    <property type="entry name" value="THYROGLOBULIN_1_2"/>
    <property type="match status" value="2"/>
</dbReference>
<evidence type="ECO:0000256" key="1">
    <source>
        <dbReference type="ARBA" id="ARBA00004498"/>
    </source>
</evidence>
<dbReference type="GO" id="GO:0008201">
    <property type="term" value="F:heparin binding"/>
    <property type="evidence" value="ECO:0007669"/>
    <property type="project" value="TreeGrafter"/>
</dbReference>
<evidence type="ECO:0000313" key="10">
    <source>
        <dbReference type="RefSeq" id="XP_042596157.1"/>
    </source>
</evidence>
<dbReference type="InterPro" id="IPR051950">
    <property type="entry name" value="Dev_reg/Prot_inhib"/>
</dbReference>
<dbReference type="KEGG" id="ccar:109080110"/>
<dbReference type="OrthoDB" id="5986054at2759"/>
<accession>A0A9Q9X6I5</accession>
<feature type="disulfide bond" evidence="7">
    <location>
        <begin position="265"/>
        <end position="272"/>
    </location>
</feature>
<dbReference type="GO" id="GO:0030198">
    <property type="term" value="P:extracellular matrix organization"/>
    <property type="evidence" value="ECO:0007669"/>
    <property type="project" value="TreeGrafter"/>
</dbReference>
<feature type="chain" id="PRO_5040340033" evidence="8">
    <location>
        <begin position="23"/>
        <end position="431"/>
    </location>
</feature>
<gene>
    <name evidence="10" type="primary">LOC109080110</name>
</gene>
<dbReference type="GO" id="GO:0005615">
    <property type="term" value="C:extracellular space"/>
    <property type="evidence" value="ECO:0007669"/>
    <property type="project" value="TreeGrafter"/>
</dbReference>
<dbReference type="RefSeq" id="XP_042596157.1">
    <property type="nucleotide sequence ID" value="XM_042740223.1"/>
</dbReference>
<dbReference type="Pfam" id="PF07648">
    <property type="entry name" value="Kazal_2"/>
    <property type="match status" value="1"/>
</dbReference>
<evidence type="ECO:0000256" key="7">
    <source>
        <dbReference type="PROSITE-ProRule" id="PRU00500"/>
    </source>
</evidence>
<dbReference type="FunFam" id="4.10.800.10:FF:000004">
    <property type="entry name" value="SPARC-related modular calcium-binding protein 1"/>
    <property type="match status" value="1"/>
</dbReference>
<dbReference type="Pfam" id="PF10591">
    <property type="entry name" value="SPARC_Ca_bdg"/>
    <property type="match status" value="1"/>
</dbReference>
<feature type="disulfide bond" evidence="7">
    <location>
        <begin position="127"/>
        <end position="134"/>
    </location>
</feature>
<comment type="subcellular location">
    <subcellularLocation>
        <location evidence="1">Secreted</location>
        <location evidence="1">Extracellular space</location>
        <location evidence="1">Extracellular matrix</location>
    </subcellularLocation>
</comment>
<feature type="signal peptide" evidence="8">
    <location>
        <begin position="1"/>
        <end position="22"/>
    </location>
</feature>
<dbReference type="InterPro" id="IPR002350">
    <property type="entry name" value="Kazal_dom"/>
</dbReference>
<dbReference type="SMART" id="SM00280">
    <property type="entry name" value="KAZAL"/>
    <property type="match status" value="1"/>
</dbReference>
<evidence type="ECO:0000256" key="4">
    <source>
        <dbReference type="ARBA" id="ARBA00022737"/>
    </source>
</evidence>
<evidence type="ECO:0000259" key="9">
    <source>
        <dbReference type="PROSITE" id="PS51162"/>
    </source>
</evidence>
<keyword evidence="3 8" id="KW-0732">Signal</keyword>
<keyword evidence="6" id="KW-0325">Glycoprotein</keyword>
<dbReference type="GeneID" id="109080110"/>
<dbReference type="AlphaFoldDB" id="A0A9Q9X6I5"/>
<proteinExistence type="predicted"/>
<dbReference type="GO" id="GO:0005509">
    <property type="term" value="F:calcium ion binding"/>
    <property type="evidence" value="ECO:0007669"/>
    <property type="project" value="InterPro"/>
</dbReference>
<dbReference type="CDD" id="cd00104">
    <property type="entry name" value="KAZAL_FS"/>
    <property type="match status" value="1"/>
</dbReference>
<dbReference type="InterPro" id="IPR018247">
    <property type="entry name" value="EF_Hand_1_Ca_BS"/>
</dbReference>
<keyword evidence="5 7" id="KW-1015">Disulfide bond</keyword>
<dbReference type="PANTHER" id="PTHR12352:SF13">
    <property type="entry name" value="SPARC-RELATED MODULAR CALCIUM-BINDING PROTEIN 1"/>
    <property type="match status" value="1"/>
</dbReference>
<feature type="domain" description="Thyroglobulin type-1" evidence="9">
    <location>
        <begin position="227"/>
        <end position="295"/>
    </location>
</feature>
<keyword evidence="4" id="KW-0677">Repeat</keyword>
<dbReference type="PROSITE" id="PS00484">
    <property type="entry name" value="THYROGLOBULIN_1_1"/>
    <property type="match status" value="1"/>
</dbReference>
<dbReference type="GO" id="GO:0005604">
    <property type="term" value="C:basement membrane"/>
    <property type="evidence" value="ECO:0007669"/>
    <property type="project" value="TreeGrafter"/>
</dbReference>
<name>A0A9Q9X6I5_CYPCA</name>
<feature type="domain" description="Thyroglobulin type-1" evidence="9">
    <location>
        <begin position="89"/>
        <end position="156"/>
    </location>
</feature>
<feature type="disulfide bond" evidence="7">
    <location>
        <begin position="136"/>
        <end position="156"/>
    </location>
</feature>
<evidence type="ECO:0000256" key="8">
    <source>
        <dbReference type="SAM" id="SignalP"/>
    </source>
</evidence>
<organism evidence="10">
    <name type="scientific">Cyprinus carpio</name>
    <name type="common">Common carp</name>
    <dbReference type="NCBI Taxonomy" id="7962"/>
    <lineage>
        <taxon>Eukaryota</taxon>
        <taxon>Metazoa</taxon>
        <taxon>Chordata</taxon>
        <taxon>Craniata</taxon>
        <taxon>Vertebrata</taxon>
        <taxon>Euteleostomi</taxon>
        <taxon>Actinopterygii</taxon>
        <taxon>Neopterygii</taxon>
        <taxon>Teleostei</taxon>
        <taxon>Ostariophysi</taxon>
        <taxon>Cypriniformes</taxon>
        <taxon>Cyprinidae</taxon>
        <taxon>Cyprininae</taxon>
        <taxon>Cyprinus</taxon>
    </lineage>
</organism>